<evidence type="ECO:0000256" key="4">
    <source>
        <dbReference type="ARBA" id="ARBA00034706"/>
    </source>
</evidence>
<dbReference type="SUPFAM" id="SSF51161">
    <property type="entry name" value="Trimeric LpxA-like enzymes"/>
    <property type="match status" value="1"/>
</dbReference>
<comment type="similarity">
    <text evidence="4">Belongs to the dynactin subunits 5/6 family. Dynactin subunit 5 subfamily.</text>
</comment>
<name>A0A6A5KE69_9PLEO</name>
<gene>
    <name evidence="6" type="ORF">BDW02DRAFT_570095</name>
</gene>
<dbReference type="Proteomes" id="UP000800040">
    <property type="component" value="Unassembled WGS sequence"/>
</dbReference>
<dbReference type="InterPro" id="IPR011004">
    <property type="entry name" value="Trimer_LpxA-like_sf"/>
</dbReference>
<dbReference type="AlphaFoldDB" id="A0A6A5KE69"/>
<dbReference type="Pfam" id="PF21711">
    <property type="entry name" value="DCTN5"/>
    <property type="match status" value="1"/>
</dbReference>
<keyword evidence="2" id="KW-0963">Cytoplasm</keyword>
<reference evidence="6" key="1">
    <citation type="submission" date="2020-01" db="EMBL/GenBank/DDBJ databases">
        <authorList>
            <consortium name="DOE Joint Genome Institute"/>
            <person name="Haridas S."/>
            <person name="Albert R."/>
            <person name="Binder M."/>
            <person name="Bloem J."/>
            <person name="Labutti K."/>
            <person name="Salamov A."/>
            <person name="Andreopoulos B."/>
            <person name="Baker S.E."/>
            <person name="Barry K."/>
            <person name="Bills G."/>
            <person name="Bluhm B.H."/>
            <person name="Cannon C."/>
            <person name="Castanera R."/>
            <person name="Culley D.E."/>
            <person name="Daum C."/>
            <person name="Ezra D."/>
            <person name="Gonzalez J.B."/>
            <person name="Henrissat B."/>
            <person name="Kuo A."/>
            <person name="Liang C."/>
            <person name="Lipzen A."/>
            <person name="Lutzoni F."/>
            <person name="Magnuson J."/>
            <person name="Mondo S."/>
            <person name="Nolan M."/>
            <person name="Ohm R."/>
            <person name="Pangilinan J."/>
            <person name="Park H.-J."/>
            <person name="Ramirez L."/>
            <person name="Alfaro M."/>
            <person name="Sun H."/>
            <person name="Tritt A."/>
            <person name="Yoshinaga Y."/>
            <person name="Zwiers L.-H."/>
            <person name="Turgeon B.G."/>
            <person name="Goodwin S.B."/>
            <person name="Spatafora J.W."/>
            <person name="Crous P.W."/>
            <person name="Grigoriev I.V."/>
        </authorList>
    </citation>
    <scope>NUCLEOTIDE SEQUENCE</scope>
    <source>
        <strain evidence="6">P77</strain>
    </source>
</reference>
<evidence type="ECO:0000313" key="6">
    <source>
        <dbReference type="EMBL" id="KAF1833422.1"/>
    </source>
</evidence>
<protein>
    <recommendedName>
        <fullName evidence="5">Dynactin subunit 5</fullName>
    </recommendedName>
</protein>
<dbReference type="OrthoDB" id="417208at2759"/>
<accession>A0A6A5KE69</accession>
<organism evidence="6 7">
    <name type="scientific">Decorospora gaudefroyi</name>
    <dbReference type="NCBI Taxonomy" id="184978"/>
    <lineage>
        <taxon>Eukaryota</taxon>
        <taxon>Fungi</taxon>
        <taxon>Dikarya</taxon>
        <taxon>Ascomycota</taxon>
        <taxon>Pezizomycotina</taxon>
        <taxon>Dothideomycetes</taxon>
        <taxon>Pleosporomycetidae</taxon>
        <taxon>Pleosporales</taxon>
        <taxon>Pleosporineae</taxon>
        <taxon>Pleosporaceae</taxon>
        <taxon>Decorospora</taxon>
    </lineage>
</organism>
<dbReference type="Gene3D" id="2.160.10.10">
    <property type="entry name" value="Hexapeptide repeat proteins"/>
    <property type="match status" value="1"/>
</dbReference>
<evidence type="ECO:0000313" key="7">
    <source>
        <dbReference type="Proteomes" id="UP000800040"/>
    </source>
</evidence>
<dbReference type="PANTHER" id="PTHR46126">
    <property type="entry name" value="DYNACTIN SUBUNIT 5"/>
    <property type="match status" value="1"/>
</dbReference>
<evidence type="ECO:0000256" key="1">
    <source>
        <dbReference type="ARBA" id="ARBA00004245"/>
    </source>
</evidence>
<sequence>MSRPAARKVAPKGEYIETVRNLHLDQHPKPQDSNISKTLPFLTTFSLLLVTSPIVQPPFLIPFQDSGNKVSRRSAITGTANITLGGRTVIMADVQLRGDLHPTRSAPSQSGKDVTPTSISIGRCTVISTGSVVKPPSRISRGVVHYYPMKIGDNVFVGPNSTIQAISISSHVHIGANVVVGPFAIIKENVKILPRAVVPANMVIASGSVVGGQPARVVGEVGEGWGVSGGGGLGVGAGWGEDKWVEGGDLRELVRSIR</sequence>
<dbReference type="InterPro" id="IPR047125">
    <property type="entry name" value="DCTN5"/>
</dbReference>
<evidence type="ECO:0000256" key="5">
    <source>
        <dbReference type="ARBA" id="ARBA00034865"/>
    </source>
</evidence>
<evidence type="ECO:0000256" key="3">
    <source>
        <dbReference type="ARBA" id="ARBA00023212"/>
    </source>
</evidence>
<keyword evidence="7" id="KW-1185">Reference proteome</keyword>
<proteinExistence type="inferred from homology"/>
<dbReference type="EMBL" id="ML975319">
    <property type="protein sequence ID" value="KAF1833422.1"/>
    <property type="molecule type" value="Genomic_DNA"/>
</dbReference>
<dbReference type="PANTHER" id="PTHR46126:SF1">
    <property type="entry name" value="DYNACTIN SUBUNIT 5"/>
    <property type="match status" value="1"/>
</dbReference>
<dbReference type="CDD" id="cd03359">
    <property type="entry name" value="LbH_Dynactin_5"/>
    <property type="match status" value="1"/>
</dbReference>
<keyword evidence="3" id="KW-0206">Cytoskeleton</keyword>
<dbReference type="GO" id="GO:0005869">
    <property type="term" value="C:dynactin complex"/>
    <property type="evidence" value="ECO:0007669"/>
    <property type="project" value="TreeGrafter"/>
</dbReference>
<evidence type="ECO:0000256" key="2">
    <source>
        <dbReference type="ARBA" id="ARBA00022490"/>
    </source>
</evidence>
<comment type="subcellular location">
    <subcellularLocation>
        <location evidence="1">Cytoplasm</location>
        <location evidence="1">Cytoskeleton</location>
    </subcellularLocation>
</comment>